<dbReference type="AlphaFoldDB" id="A0A835SDF8"/>
<dbReference type="Proteomes" id="UP000639772">
    <property type="component" value="Chromosome 1"/>
</dbReference>
<protein>
    <submittedName>
        <fullName evidence="1">Uncharacterized protein</fullName>
    </submittedName>
</protein>
<proteinExistence type="predicted"/>
<evidence type="ECO:0000313" key="2">
    <source>
        <dbReference type="Proteomes" id="UP000639772"/>
    </source>
</evidence>
<name>A0A835SDF8_VANPL</name>
<accession>A0A835SDF8</accession>
<organism evidence="1 2">
    <name type="scientific">Vanilla planifolia</name>
    <name type="common">Vanilla</name>
    <dbReference type="NCBI Taxonomy" id="51239"/>
    <lineage>
        <taxon>Eukaryota</taxon>
        <taxon>Viridiplantae</taxon>
        <taxon>Streptophyta</taxon>
        <taxon>Embryophyta</taxon>
        <taxon>Tracheophyta</taxon>
        <taxon>Spermatophyta</taxon>
        <taxon>Magnoliopsida</taxon>
        <taxon>Liliopsida</taxon>
        <taxon>Asparagales</taxon>
        <taxon>Orchidaceae</taxon>
        <taxon>Vanilloideae</taxon>
        <taxon>Vanilleae</taxon>
        <taxon>Vanilla</taxon>
    </lineage>
</organism>
<sequence length="60" mass="6514">MTASKAWRASAAEAQDWIIERWRRSAGTDGGVEMVIDEGREGGDPIWVRASAEALEPKAA</sequence>
<comment type="caution">
    <text evidence="1">The sequence shown here is derived from an EMBL/GenBank/DDBJ whole genome shotgun (WGS) entry which is preliminary data.</text>
</comment>
<gene>
    <name evidence="1" type="ORF">HPP92_001749</name>
</gene>
<evidence type="ECO:0000313" key="1">
    <source>
        <dbReference type="EMBL" id="KAG0501677.1"/>
    </source>
</evidence>
<dbReference type="EMBL" id="JADCNM010000001">
    <property type="protein sequence ID" value="KAG0501677.1"/>
    <property type="molecule type" value="Genomic_DNA"/>
</dbReference>
<reference evidence="1 2" key="1">
    <citation type="journal article" date="2020" name="Nat. Food">
        <title>A phased Vanilla planifolia genome enables genetic improvement of flavour and production.</title>
        <authorList>
            <person name="Hasing T."/>
            <person name="Tang H."/>
            <person name="Brym M."/>
            <person name="Khazi F."/>
            <person name="Huang T."/>
            <person name="Chambers A.H."/>
        </authorList>
    </citation>
    <scope>NUCLEOTIDE SEQUENCE [LARGE SCALE GENOMIC DNA]</scope>
    <source>
        <tissue evidence="1">Leaf</tissue>
    </source>
</reference>